<organism evidence="2 3">
    <name type="scientific">Pseudodesulfovibrio methanolicus</name>
    <dbReference type="NCBI Taxonomy" id="3126690"/>
    <lineage>
        <taxon>Bacteria</taxon>
        <taxon>Pseudomonadati</taxon>
        <taxon>Thermodesulfobacteriota</taxon>
        <taxon>Desulfovibrionia</taxon>
        <taxon>Desulfovibrionales</taxon>
        <taxon>Desulfovibrionaceae</taxon>
    </lineage>
</organism>
<dbReference type="InterPro" id="IPR055906">
    <property type="entry name" value="DUF7483"/>
</dbReference>
<evidence type="ECO:0000313" key="2">
    <source>
        <dbReference type="EMBL" id="WWX22836.1"/>
    </source>
</evidence>
<feature type="domain" description="B30.2/SPRY" evidence="1">
    <location>
        <begin position="297"/>
        <end position="495"/>
    </location>
</feature>
<proteinExistence type="predicted"/>
<dbReference type="Pfam" id="PF24299">
    <property type="entry name" value="DUF7483"/>
    <property type="match status" value="1"/>
</dbReference>
<dbReference type="SUPFAM" id="SSF49899">
    <property type="entry name" value="Concanavalin A-like lectins/glucanases"/>
    <property type="match status" value="1"/>
</dbReference>
<keyword evidence="3" id="KW-1185">Reference proteome</keyword>
<evidence type="ECO:0000259" key="1">
    <source>
        <dbReference type="PROSITE" id="PS50188"/>
    </source>
</evidence>
<reference evidence="2 3" key="1">
    <citation type="submission" date="2024-03" db="EMBL/GenBank/DDBJ databases">
        <title>Phenotype and Genome Characterization of a Sulfate-Reducing Bacterium Pseudodesulfovibrio sp. strain 5S69, isolated from Petroleum Reservoir in Tatarstan (Russia).</title>
        <authorList>
            <person name="Bidzhieva S.K."/>
            <person name="Kadnikov V."/>
            <person name="Tourova T.P."/>
            <person name="Samigullina S.R."/>
            <person name="Sokolova D.S."/>
            <person name="Poltaraus A.B."/>
            <person name="Avtukh A.N."/>
            <person name="Tereshina V.M."/>
            <person name="Mardanov A.V."/>
            <person name="Nazina T.N."/>
        </authorList>
    </citation>
    <scope>NUCLEOTIDE SEQUENCE [LARGE SCALE GENOMIC DNA]</scope>
    <source>
        <strain evidence="2 3">5S69</strain>
    </source>
</reference>
<protein>
    <recommendedName>
        <fullName evidence="1">B30.2/SPRY domain-containing protein</fullName>
    </recommendedName>
</protein>
<accession>A0ABZ2IWG6</accession>
<name>A0ABZ2IWG6_9BACT</name>
<evidence type="ECO:0000313" key="3">
    <source>
        <dbReference type="Proteomes" id="UP001385389"/>
    </source>
</evidence>
<dbReference type="EMBL" id="CP146609">
    <property type="protein sequence ID" value="WWX22836.1"/>
    <property type="molecule type" value="Genomic_DNA"/>
</dbReference>
<dbReference type="RefSeq" id="WP_338668553.1">
    <property type="nucleotide sequence ID" value="NZ_CP146609.1"/>
</dbReference>
<sequence>MLTPKETGAGGNARAVPIAYSALCESGFSSSGSMAVDATMAFCWKPTAVATTYPLCDPTHHYLLTIRKVGTTVTVWKQDIALGDYTTTAATYAELLAEALTQFAGAAKGYFSRLVIVESALDYTSFYRPSGVVGGLWTVANLGSLSVHTLLDFSDASNLGRDTSGTSPRGDLLASAVWGADTWAVDGGTLTGTGGAGVTQYVYTDMDSIPVVGTTYTLRYTVVSNSLVPGVSTSVLGMSSSSAYPAGALPSTVGDHTVYITCDKTTQDNDIKMYLSSQQTSGQIVIDNVSVEGPNPVNKDWTLTAAEQSTDTPTNNMATLNPLAQSNSGTFSNGLRSWQVPSNGYGCHACFGMTTGKWYFESSRAGGAAGCVGVDDRANGINNAGSVGSAYAYGYYSDSSSHYIYHNGTVTNNPFGVVYSAGDVVGVVVDMDLGALWFTVKGVPVNGASYAEMEAGNTTHAAATWTPDRRTYYPTFGMSGGAVETVYFAAEELHNSPPAGFLPLCDASLPEPTVPDVSEHVLSAVFTAPVDTPKDITVGWNAENTDWGLRLKNLSSAASWRYISTVAGLGYVNNAGDSAAGVPKVALSTPVSVSGSTITLPVNLLVNGDTYAVEVFRVGAESGFNIVPYTGTGVVRTVAHGLDRAPFAVAVMPNDTNAHPWPFRTLSLGRTRALSLLAPDTVATDSTFWNNTAPTVTLVTVGTNAAVNAVGNKYQLWVWSDAGPYREIYYLGSGASGAGGVFVNVEGTPVSIVFLKDADGAYNWPVQWGVRSEANPINEYIYSNLPNAEASETVLDFLSNGFKTLALNGYNVSGHRHVGVAVVRNPKYRNAY</sequence>
<dbReference type="InterPro" id="IPR013320">
    <property type="entry name" value="ConA-like_dom_sf"/>
</dbReference>
<dbReference type="InterPro" id="IPR001870">
    <property type="entry name" value="B30.2/SPRY"/>
</dbReference>
<dbReference type="Proteomes" id="UP001385389">
    <property type="component" value="Chromosome"/>
</dbReference>
<dbReference type="Gene3D" id="2.60.120.920">
    <property type="match status" value="1"/>
</dbReference>
<dbReference type="InterPro" id="IPR043136">
    <property type="entry name" value="B30.2/SPRY_sf"/>
</dbReference>
<dbReference type="PROSITE" id="PS50188">
    <property type="entry name" value="B302_SPRY"/>
    <property type="match status" value="1"/>
</dbReference>
<gene>
    <name evidence="2" type="ORF">V8V93_01255</name>
</gene>